<dbReference type="Proteomes" id="UP000280434">
    <property type="component" value="Unassembled WGS sequence"/>
</dbReference>
<dbReference type="InterPro" id="IPR009057">
    <property type="entry name" value="Homeodomain-like_sf"/>
</dbReference>
<dbReference type="SUPFAM" id="SSF46689">
    <property type="entry name" value="Homeodomain-like"/>
    <property type="match status" value="1"/>
</dbReference>
<protein>
    <submittedName>
        <fullName evidence="5">AraC family transcriptional regulator</fullName>
    </submittedName>
</protein>
<reference evidence="5 6" key="1">
    <citation type="submission" date="2018-10" db="EMBL/GenBank/DDBJ databases">
        <title>Paraburkholderia sp. 7MK8-2, isolated from soil.</title>
        <authorList>
            <person name="Gao Z.-H."/>
            <person name="Qiu L.-H."/>
        </authorList>
    </citation>
    <scope>NUCLEOTIDE SEQUENCE [LARGE SCALE GENOMIC DNA]</scope>
    <source>
        <strain evidence="5 6">7MK8-2</strain>
    </source>
</reference>
<dbReference type="GO" id="GO:0000976">
    <property type="term" value="F:transcription cis-regulatory region binding"/>
    <property type="evidence" value="ECO:0007669"/>
    <property type="project" value="TreeGrafter"/>
</dbReference>
<comment type="caution">
    <text evidence="5">The sequence shown here is derived from an EMBL/GenBank/DDBJ whole genome shotgun (WGS) entry which is preliminary data.</text>
</comment>
<accession>A0A494XBC9</accession>
<gene>
    <name evidence="5" type="ORF">D7S89_12360</name>
</gene>
<dbReference type="OrthoDB" id="6506763at2"/>
<dbReference type="Pfam" id="PF12625">
    <property type="entry name" value="Arabinose_bd"/>
    <property type="match status" value="1"/>
</dbReference>
<organism evidence="5 6">
    <name type="scientific">Trinickia fusca</name>
    <dbReference type="NCBI Taxonomy" id="2419777"/>
    <lineage>
        <taxon>Bacteria</taxon>
        <taxon>Pseudomonadati</taxon>
        <taxon>Pseudomonadota</taxon>
        <taxon>Betaproteobacteria</taxon>
        <taxon>Burkholderiales</taxon>
        <taxon>Burkholderiaceae</taxon>
        <taxon>Trinickia</taxon>
    </lineage>
</organism>
<proteinExistence type="predicted"/>
<dbReference type="InterPro" id="IPR018060">
    <property type="entry name" value="HTH_AraC"/>
</dbReference>
<keyword evidence="3" id="KW-0804">Transcription</keyword>
<evidence type="ECO:0000313" key="6">
    <source>
        <dbReference type="Proteomes" id="UP000280434"/>
    </source>
</evidence>
<dbReference type="PROSITE" id="PS01124">
    <property type="entry name" value="HTH_ARAC_FAMILY_2"/>
    <property type="match status" value="1"/>
</dbReference>
<evidence type="ECO:0000313" key="5">
    <source>
        <dbReference type="EMBL" id="RKP48137.1"/>
    </source>
</evidence>
<dbReference type="PANTHER" id="PTHR47894">
    <property type="entry name" value="HTH-TYPE TRANSCRIPTIONAL REGULATOR GADX"/>
    <property type="match status" value="1"/>
</dbReference>
<name>A0A494XBC9_9BURK</name>
<evidence type="ECO:0000256" key="2">
    <source>
        <dbReference type="ARBA" id="ARBA00023125"/>
    </source>
</evidence>
<evidence type="ECO:0000256" key="1">
    <source>
        <dbReference type="ARBA" id="ARBA00023015"/>
    </source>
</evidence>
<dbReference type="SMART" id="SM00342">
    <property type="entry name" value="HTH_ARAC"/>
    <property type="match status" value="1"/>
</dbReference>
<dbReference type="GO" id="GO:0003700">
    <property type="term" value="F:DNA-binding transcription factor activity"/>
    <property type="evidence" value="ECO:0007669"/>
    <property type="project" value="InterPro"/>
</dbReference>
<dbReference type="InterPro" id="IPR032687">
    <property type="entry name" value="AraC-type_N"/>
</dbReference>
<dbReference type="PANTHER" id="PTHR47894:SF1">
    <property type="entry name" value="HTH-TYPE TRANSCRIPTIONAL REGULATOR VQSM"/>
    <property type="match status" value="1"/>
</dbReference>
<dbReference type="Pfam" id="PF12833">
    <property type="entry name" value="HTH_18"/>
    <property type="match status" value="1"/>
</dbReference>
<keyword evidence="2" id="KW-0238">DNA-binding</keyword>
<dbReference type="Gene3D" id="1.10.10.60">
    <property type="entry name" value="Homeodomain-like"/>
    <property type="match status" value="1"/>
</dbReference>
<keyword evidence="6" id="KW-1185">Reference proteome</keyword>
<dbReference type="AlphaFoldDB" id="A0A494XBC9"/>
<evidence type="ECO:0000256" key="3">
    <source>
        <dbReference type="ARBA" id="ARBA00023163"/>
    </source>
</evidence>
<keyword evidence="1" id="KW-0805">Transcription regulation</keyword>
<evidence type="ECO:0000259" key="4">
    <source>
        <dbReference type="PROSITE" id="PS01124"/>
    </source>
</evidence>
<feature type="domain" description="HTH araC/xylS-type" evidence="4">
    <location>
        <begin position="241"/>
        <end position="338"/>
    </location>
</feature>
<dbReference type="GO" id="GO:0005829">
    <property type="term" value="C:cytosol"/>
    <property type="evidence" value="ECO:0007669"/>
    <property type="project" value="TreeGrafter"/>
</dbReference>
<dbReference type="RefSeq" id="WP_121277990.1">
    <property type="nucleotide sequence ID" value="NZ_RBZV01000004.1"/>
</dbReference>
<dbReference type="EMBL" id="RBZV01000004">
    <property type="protein sequence ID" value="RKP48137.1"/>
    <property type="molecule type" value="Genomic_DNA"/>
</dbReference>
<sequence length="339" mass="37845">MQNGTRYTMANLQAYMLRCLADVSPGFGIDPERLCLGLGFEVADLADPDCRLSFRQASEMIRRAVTLAPGRGIGLEVANQETISSIGLVGYALMTSPTFGDAVRLGMSLQNHAGAMLEFDCVEEGATMSVVAANRFHEPDIEVFLVEEAFGSFMTIARTLAGGEFRPSSIDFSYACPAYVAQYERTFDCPLRFGQKDNVFSCDLAWAKRPIPTYDPLSHRQVLSFFDELRAQEDEDSELIESVERIVRRDLRRAPTLEAVAAQLCMSERTLRRRLARSGVSFQALLDGVRQRRATALLSNPRLSIEEVAYEVGFSDSHNFRRAFKRWTGHGPRGVRFAV</sequence>